<proteinExistence type="predicted"/>
<dbReference type="PANTHER" id="PTHR43591">
    <property type="entry name" value="METHYLTRANSFERASE"/>
    <property type="match status" value="1"/>
</dbReference>
<dbReference type="CDD" id="cd02440">
    <property type="entry name" value="AdoMet_MTases"/>
    <property type="match status" value="1"/>
</dbReference>
<dbReference type="AlphaFoldDB" id="A0A8K0PJ37"/>
<keyword evidence="4" id="KW-1185">Reference proteome</keyword>
<gene>
    <name evidence="3" type="ORF">KVT40_001756</name>
</gene>
<feature type="compositionally biased region" description="Low complexity" evidence="1">
    <location>
        <begin position="34"/>
        <end position="49"/>
    </location>
</feature>
<evidence type="ECO:0000313" key="4">
    <source>
        <dbReference type="Proteomes" id="UP000809789"/>
    </source>
</evidence>
<dbReference type="Gene3D" id="3.40.50.150">
    <property type="entry name" value="Vaccinia Virus protein VP39"/>
    <property type="match status" value="1"/>
</dbReference>
<dbReference type="Proteomes" id="UP000809789">
    <property type="component" value="Unassembled WGS sequence"/>
</dbReference>
<feature type="region of interest" description="Disordered" evidence="1">
    <location>
        <begin position="26"/>
        <end position="53"/>
    </location>
</feature>
<dbReference type="InterPro" id="IPR029063">
    <property type="entry name" value="SAM-dependent_MTases_sf"/>
</dbReference>
<feature type="compositionally biased region" description="Low complexity" evidence="1">
    <location>
        <begin position="405"/>
        <end position="428"/>
    </location>
</feature>
<feature type="domain" description="Methyltransferase" evidence="2">
    <location>
        <begin position="195"/>
        <end position="293"/>
    </location>
</feature>
<dbReference type="Pfam" id="PF13649">
    <property type="entry name" value="Methyltransf_25"/>
    <property type="match status" value="1"/>
</dbReference>
<evidence type="ECO:0000313" key="3">
    <source>
        <dbReference type="EMBL" id="KAG8630137.1"/>
    </source>
</evidence>
<evidence type="ECO:0000259" key="2">
    <source>
        <dbReference type="Pfam" id="PF13649"/>
    </source>
</evidence>
<reference evidence="3" key="1">
    <citation type="submission" date="2021-07" db="EMBL/GenBank/DDBJ databases">
        <title>Elsinoe batatas strain:CRI-CJ2 Genome sequencing and assembly.</title>
        <authorList>
            <person name="Huang L."/>
        </authorList>
    </citation>
    <scope>NUCLEOTIDE SEQUENCE</scope>
    <source>
        <strain evidence="3">CRI-CJ2</strain>
    </source>
</reference>
<dbReference type="OrthoDB" id="2013972at2759"/>
<dbReference type="EMBL" id="JAESVG020000002">
    <property type="protein sequence ID" value="KAG8630137.1"/>
    <property type="molecule type" value="Genomic_DNA"/>
</dbReference>
<accession>A0A8K0PJ37</accession>
<protein>
    <recommendedName>
        <fullName evidence="2">Methyltransferase domain-containing protein</fullName>
    </recommendedName>
</protein>
<evidence type="ECO:0000256" key="1">
    <source>
        <dbReference type="SAM" id="MobiDB-lite"/>
    </source>
</evidence>
<dbReference type="PANTHER" id="PTHR43591:SF100">
    <property type="entry name" value="SAM BINDING MOTIF CONTAINING PROTEIN (AFU_ORTHOLOGUE AFUA_4G12760)"/>
    <property type="match status" value="1"/>
</dbReference>
<name>A0A8K0PJ37_9PEZI</name>
<organism evidence="3 4">
    <name type="scientific">Elsinoe batatas</name>
    <dbReference type="NCBI Taxonomy" id="2601811"/>
    <lineage>
        <taxon>Eukaryota</taxon>
        <taxon>Fungi</taxon>
        <taxon>Dikarya</taxon>
        <taxon>Ascomycota</taxon>
        <taxon>Pezizomycotina</taxon>
        <taxon>Dothideomycetes</taxon>
        <taxon>Dothideomycetidae</taxon>
        <taxon>Myriangiales</taxon>
        <taxon>Elsinoaceae</taxon>
        <taxon>Elsinoe</taxon>
    </lineage>
</organism>
<dbReference type="InterPro" id="IPR041698">
    <property type="entry name" value="Methyltransf_25"/>
</dbReference>
<sequence length="511" mass="56379">MTTFTTMEAGFAYLVTGAHEQELAAARRRRREAAAAAESAAQSSPQQSSHYQHTDLWPATSEWTGGAALTPTVSSHSNTADSPGLSKQLFRGDSVTSGMDLFIPPPVDMQAMRAYAQAGQLGLEAKEREMAKDIIEVPASPYEMRHGKRYLRDVPYLLPCDLSEIHRQSMRTMLGTTIFGKPVCAPLMERPPKRVLEIGCGSAFWTSTTHDYFKAHGHDKVSFTGFDIAPLAPDLREQGIDWTFVLHNGRNYPWPFPAESFDYIMVKDLSLAIPLTNSQRFLEECIRLLQPGGYLEVWESDHVLRCLSPHNRTAPAGTDAQDEATADATKTFLITPGMPFVSAQNKFIQDSNSWIEMACDKRKLPSLPCARVAETLFQEPDLLCDVGSRRVAIPLTELPWEKESSGSVSTSSGRKASRSGSSGKPSGKTKSKTGGGVLTPEQAAIRHTALMTVMQKIESLEPVLQEFSGKNVEEWATWWANMMADLVEGDGVKSGECLEMGAWWARKRTKT</sequence>
<dbReference type="SUPFAM" id="SSF53335">
    <property type="entry name" value="S-adenosyl-L-methionine-dependent methyltransferases"/>
    <property type="match status" value="1"/>
</dbReference>
<feature type="region of interest" description="Disordered" evidence="1">
    <location>
        <begin position="402"/>
        <end position="439"/>
    </location>
</feature>
<comment type="caution">
    <text evidence="3">The sequence shown here is derived from an EMBL/GenBank/DDBJ whole genome shotgun (WGS) entry which is preliminary data.</text>
</comment>
<dbReference type="GO" id="GO:0008168">
    <property type="term" value="F:methyltransferase activity"/>
    <property type="evidence" value="ECO:0007669"/>
    <property type="project" value="TreeGrafter"/>
</dbReference>